<evidence type="ECO:0000256" key="15">
    <source>
        <dbReference type="SAM" id="Phobius"/>
    </source>
</evidence>
<comment type="catalytic activity">
    <reaction evidence="1">
        <text>ATP + protein L-histidine = ADP + protein N-phospho-L-histidine.</text>
        <dbReference type="EC" id="2.7.13.3"/>
    </reaction>
</comment>
<reference evidence="18" key="1">
    <citation type="submission" date="2022-12" db="EMBL/GenBank/DDBJ databases">
        <title>Clostridium sp. nov., isolated from industrial wastewater.</title>
        <authorList>
            <person name="Jiayan W."/>
        </authorList>
    </citation>
    <scope>NUCLEOTIDE SEQUENCE</scope>
    <source>
        <strain evidence="18">ZC22-4</strain>
    </source>
</reference>
<evidence type="ECO:0000256" key="2">
    <source>
        <dbReference type="ARBA" id="ARBA00004651"/>
    </source>
</evidence>
<evidence type="ECO:0000256" key="10">
    <source>
        <dbReference type="ARBA" id="ARBA00022840"/>
    </source>
</evidence>
<dbReference type="SMART" id="SM00387">
    <property type="entry name" value="HATPase_c"/>
    <property type="match status" value="1"/>
</dbReference>
<dbReference type="SMART" id="SM00388">
    <property type="entry name" value="HisKA"/>
    <property type="match status" value="1"/>
</dbReference>
<feature type="coiled-coil region" evidence="14">
    <location>
        <begin position="211"/>
        <end position="238"/>
    </location>
</feature>
<evidence type="ECO:0000313" key="19">
    <source>
        <dbReference type="Proteomes" id="UP001144612"/>
    </source>
</evidence>
<dbReference type="PROSITE" id="PS50109">
    <property type="entry name" value="HIS_KIN"/>
    <property type="match status" value="1"/>
</dbReference>
<dbReference type="Gene3D" id="6.10.340.10">
    <property type="match status" value="1"/>
</dbReference>
<evidence type="ECO:0000313" key="18">
    <source>
        <dbReference type="EMBL" id="MCY6957727.1"/>
    </source>
</evidence>
<keyword evidence="10" id="KW-0067">ATP-binding</keyword>
<keyword evidence="13 15" id="KW-0472">Membrane</keyword>
<dbReference type="PROSITE" id="PS50885">
    <property type="entry name" value="HAMP"/>
    <property type="match status" value="1"/>
</dbReference>
<organism evidence="18 19">
    <name type="scientific">Clostridium brassicae</name>
    <dbReference type="NCBI Taxonomy" id="2999072"/>
    <lineage>
        <taxon>Bacteria</taxon>
        <taxon>Bacillati</taxon>
        <taxon>Bacillota</taxon>
        <taxon>Clostridia</taxon>
        <taxon>Eubacteriales</taxon>
        <taxon>Clostridiaceae</taxon>
        <taxon>Clostridium</taxon>
    </lineage>
</organism>
<dbReference type="Gene3D" id="1.10.287.130">
    <property type="match status" value="1"/>
</dbReference>
<dbReference type="InterPro" id="IPR003660">
    <property type="entry name" value="HAMP_dom"/>
</dbReference>
<dbReference type="PRINTS" id="PR00344">
    <property type="entry name" value="BCTRLSENSOR"/>
</dbReference>
<dbReference type="SMART" id="SM00304">
    <property type="entry name" value="HAMP"/>
    <property type="match status" value="1"/>
</dbReference>
<dbReference type="Pfam" id="PF02518">
    <property type="entry name" value="HATPase_c"/>
    <property type="match status" value="1"/>
</dbReference>
<dbReference type="SUPFAM" id="SSF55874">
    <property type="entry name" value="ATPase domain of HSP90 chaperone/DNA topoisomerase II/histidine kinase"/>
    <property type="match status" value="1"/>
</dbReference>
<evidence type="ECO:0000256" key="11">
    <source>
        <dbReference type="ARBA" id="ARBA00022989"/>
    </source>
</evidence>
<comment type="subcellular location">
    <subcellularLocation>
        <location evidence="2">Cell membrane</location>
        <topology evidence="2">Multi-pass membrane protein</topology>
    </subcellularLocation>
</comment>
<evidence type="ECO:0000256" key="12">
    <source>
        <dbReference type="ARBA" id="ARBA00023012"/>
    </source>
</evidence>
<dbReference type="EMBL" id="JAPQFJ010000003">
    <property type="protein sequence ID" value="MCY6957727.1"/>
    <property type="molecule type" value="Genomic_DNA"/>
</dbReference>
<proteinExistence type="predicted"/>
<keyword evidence="4" id="KW-1003">Cell membrane</keyword>
<dbReference type="CDD" id="cd06225">
    <property type="entry name" value="HAMP"/>
    <property type="match status" value="1"/>
</dbReference>
<keyword evidence="14" id="KW-0175">Coiled coil</keyword>
<dbReference type="InterPro" id="IPR004358">
    <property type="entry name" value="Sig_transdc_His_kin-like_C"/>
</dbReference>
<dbReference type="InterPro" id="IPR050398">
    <property type="entry name" value="HssS/ArlS-like"/>
</dbReference>
<dbReference type="InterPro" id="IPR036097">
    <property type="entry name" value="HisK_dim/P_sf"/>
</dbReference>
<evidence type="ECO:0000259" key="16">
    <source>
        <dbReference type="PROSITE" id="PS50109"/>
    </source>
</evidence>
<evidence type="ECO:0000256" key="5">
    <source>
        <dbReference type="ARBA" id="ARBA00022553"/>
    </source>
</evidence>
<dbReference type="CDD" id="cd00082">
    <property type="entry name" value="HisKA"/>
    <property type="match status" value="1"/>
</dbReference>
<gene>
    <name evidence="18" type="ORF">OW729_03795</name>
</gene>
<feature type="domain" description="Histidine kinase" evidence="16">
    <location>
        <begin position="245"/>
        <end position="482"/>
    </location>
</feature>
<evidence type="ECO:0000256" key="8">
    <source>
        <dbReference type="ARBA" id="ARBA00022741"/>
    </source>
</evidence>
<evidence type="ECO:0000256" key="4">
    <source>
        <dbReference type="ARBA" id="ARBA00022475"/>
    </source>
</evidence>
<dbReference type="Pfam" id="PF00672">
    <property type="entry name" value="HAMP"/>
    <property type="match status" value="1"/>
</dbReference>
<dbReference type="SUPFAM" id="SSF47384">
    <property type="entry name" value="Homodimeric domain of signal transducing histidine kinase"/>
    <property type="match status" value="1"/>
</dbReference>
<dbReference type="Gene3D" id="3.30.565.10">
    <property type="entry name" value="Histidine kinase-like ATPase, C-terminal domain"/>
    <property type="match status" value="1"/>
</dbReference>
<dbReference type="InterPro" id="IPR003594">
    <property type="entry name" value="HATPase_dom"/>
</dbReference>
<dbReference type="InterPro" id="IPR003661">
    <property type="entry name" value="HisK_dim/P_dom"/>
</dbReference>
<feature type="domain" description="HAMP" evidence="17">
    <location>
        <begin position="179"/>
        <end position="230"/>
    </location>
</feature>
<dbReference type="Proteomes" id="UP001144612">
    <property type="component" value="Unassembled WGS sequence"/>
</dbReference>
<keyword evidence="7 15" id="KW-0812">Transmembrane</keyword>
<dbReference type="GO" id="GO:0016301">
    <property type="term" value="F:kinase activity"/>
    <property type="evidence" value="ECO:0007669"/>
    <property type="project" value="UniProtKB-KW"/>
</dbReference>
<dbReference type="Pfam" id="PF00512">
    <property type="entry name" value="HisKA"/>
    <property type="match status" value="1"/>
</dbReference>
<keyword evidence="8" id="KW-0547">Nucleotide-binding</keyword>
<keyword evidence="19" id="KW-1185">Reference proteome</keyword>
<dbReference type="CDD" id="cd00075">
    <property type="entry name" value="HATPase"/>
    <property type="match status" value="1"/>
</dbReference>
<dbReference type="EC" id="2.7.13.3" evidence="3"/>
<evidence type="ECO:0000259" key="17">
    <source>
        <dbReference type="PROSITE" id="PS50885"/>
    </source>
</evidence>
<name>A0ABT4D622_9CLOT</name>
<dbReference type="PANTHER" id="PTHR45528">
    <property type="entry name" value="SENSOR HISTIDINE KINASE CPXA"/>
    <property type="match status" value="1"/>
</dbReference>
<evidence type="ECO:0000256" key="1">
    <source>
        <dbReference type="ARBA" id="ARBA00000085"/>
    </source>
</evidence>
<keyword evidence="5" id="KW-0597">Phosphoprotein</keyword>
<keyword evidence="12" id="KW-0902">Two-component regulatory system</keyword>
<dbReference type="InterPro" id="IPR036890">
    <property type="entry name" value="HATPase_C_sf"/>
</dbReference>
<comment type="caution">
    <text evidence="18">The sequence shown here is derived from an EMBL/GenBank/DDBJ whole genome shotgun (WGS) entry which is preliminary data.</text>
</comment>
<keyword evidence="9 18" id="KW-0418">Kinase</keyword>
<evidence type="ECO:0000256" key="3">
    <source>
        <dbReference type="ARBA" id="ARBA00012438"/>
    </source>
</evidence>
<dbReference type="InterPro" id="IPR005467">
    <property type="entry name" value="His_kinase_dom"/>
</dbReference>
<feature type="transmembrane region" description="Helical" evidence="15">
    <location>
        <begin position="155"/>
        <end position="177"/>
    </location>
</feature>
<dbReference type="RefSeq" id="WP_268060121.1">
    <property type="nucleotide sequence ID" value="NZ_JAPQFJ010000003.1"/>
</dbReference>
<evidence type="ECO:0000256" key="6">
    <source>
        <dbReference type="ARBA" id="ARBA00022679"/>
    </source>
</evidence>
<protein>
    <recommendedName>
        <fullName evidence="3">histidine kinase</fullName>
        <ecNumber evidence="3">2.7.13.3</ecNumber>
    </recommendedName>
</protein>
<keyword evidence="6" id="KW-0808">Transferase</keyword>
<keyword evidence="11 15" id="KW-1133">Transmembrane helix</keyword>
<feature type="transmembrane region" description="Helical" evidence="15">
    <location>
        <begin position="7"/>
        <end position="29"/>
    </location>
</feature>
<sequence>MKIKKWLTVSYIFVMMIPMLAAFFIYQWIVNYNTKVEVNDYVDNLTIFDKYEKRLQDPKLYVISSKEHNLVNEKDKNKVEITLYDKDGLKIYSSIKDDMFFYEVKERLYSGLYELKHGYKADSIKKPIFKNNDIVGFYEIIVARTKWIEGVNNRTILGCILFVAIFVIVLISVIKIINKKVNKPLSSLINVMGKFAAGEEIQIQYNVKDEIGELIEHFNRMKDEIEEKRKQVTKEQKAKEYMIAAISHDLKTPLTAIRAYTELLQSQSPLLEEEKNKDTSIILSKCDYMKNMIDDLLMYTVLATDYKMNLVNVEGEEFFEMLFSGHNQLCEKNEIKFLYDICVEGTYKVDVKQMVRVVDNLISNAIRYTPKGKNIYLGAYSEEFQLPLWVDDDFKLELNEFRKDGVVFIVKNEGDKISKENIDKIFEPFYKLDDSRNEQRKGSTGLGLSIVKLIIEKHEGKIKILSEGDKGTIIACYIRKAKEIA</sequence>
<evidence type="ECO:0000256" key="14">
    <source>
        <dbReference type="SAM" id="Coils"/>
    </source>
</evidence>
<evidence type="ECO:0000256" key="13">
    <source>
        <dbReference type="ARBA" id="ARBA00023136"/>
    </source>
</evidence>
<evidence type="ECO:0000256" key="9">
    <source>
        <dbReference type="ARBA" id="ARBA00022777"/>
    </source>
</evidence>
<dbReference type="SUPFAM" id="SSF158472">
    <property type="entry name" value="HAMP domain-like"/>
    <property type="match status" value="1"/>
</dbReference>
<dbReference type="PANTHER" id="PTHR45528:SF1">
    <property type="entry name" value="SENSOR HISTIDINE KINASE CPXA"/>
    <property type="match status" value="1"/>
</dbReference>
<evidence type="ECO:0000256" key="7">
    <source>
        <dbReference type="ARBA" id="ARBA00022692"/>
    </source>
</evidence>
<accession>A0ABT4D622</accession>